<dbReference type="InterPro" id="IPR011990">
    <property type="entry name" value="TPR-like_helical_dom_sf"/>
</dbReference>
<dbReference type="SMART" id="SM00421">
    <property type="entry name" value="HTH_LUXR"/>
    <property type="match status" value="2"/>
</dbReference>
<proteinExistence type="predicted"/>
<keyword evidence="1" id="KW-0805">Transcription regulation</keyword>
<dbReference type="PANTHER" id="PTHR44688:SF16">
    <property type="entry name" value="DNA-BINDING TRANSCRIPTIONAL ACTIVATOR DEVR_DOSR"/>
    <property type="match status" value="1"/>
</dbReference>
<sequence>MNRIGYLEAVLDAVVGLERAPEPDGADPWQLAVAAFAATERLDHELGTRLSIRALARLDADAEPATRVTAYAARAFAAAAELLTGEWSDLAPGLTPSGDPIADALPLLDGLGEDDDAEFARFLLAEAALSCARVGLASGLRLPDPRRVLVCDGRAHDVAAVYAVLAARIAAFHGRVAEAQALLDGVTSEAPLLALLVDATRSLVLGNAADPVRARDLAARVTRESPDPSTRVSSGCYLLASFGLVAIGDVRGAASLVLAAGGGADLERLMVTDRAIGLELLTNAALAEGDFDAAEAWAARVESLAASPIAGATVLRTRSRILLARGDAARALDAADRAGERARAEGRIIEASEAEILAARAAIAAAGGGEAGRRLQAMAQEADRTGHLAAVRAARQELRAAGRRLRPLAGTEWSGLSEREREVAGLLLDGHTNAEIAAALFLSPHTVRAHVSRVLSAFGAPSRFTLAARLPAFDVEPLPELTARQRAVVAELATGAGNAEIAARLGISVKTVEKHLHEAMRRLGVTTRVGVLRRASERSAAE</sequence>
<reference evidence="5 6" key="1">
    <citation type="submission" date="2019-09" db="EMBL/GenBank/DDBJ databases">
        <title>Genome sequencing of strain KACC 19322.</title>
        <authorList>
            <person name="Heo J."/>
            <person name="Kim S.-J."/>
            <person name="Kim J.-S."/>
            <person name="Hong S.-B."/>
            <person name="Kwon S.-W."/>
        </authorList>
    </citation>
    <scope>NUCLEOTIDE SEQUENCE [LARGE SCALE GENOMIC DNA]</scope>
    <source>
        <strain evidence="5 6">KACC 19322</strain>
    </source>
</reference>
<evidence type="ECO:0000256" key="2">
    <source>
        <dbReference type="ARBA" id="ARBA00023125"/>
    </source>
</evidence>
<evidence type="ECO:0000259" key="4">
    <source>
        <dbReference type="PROSITE" id="PS50043"/>
    </source>
</evidence>
<dbReference type="Gene3D" id="1.10.10.10">
    <property type="entry name" value="Winged helix-like DNA-binding domain superfamily/Winged helix DNA-binding domain"/>
    <property type="match status" value="2"/>
</dbReference>
<gene>
    <name evidence="5" type="ORF">FLP23_11660</name>
</gene>
<evidence type="ECO:0000256" key="1">
    <source>
        <dbReference type="ARBA" id="ARBA00023015"/>
    </source>
</evidence>
<evidence type="ECO:0000313" key="5">
    <source>
        <dbReference type="EMBL" id="QEO10600.1"/>
    </source>
</evidence>
<keyword evidence="2" id="KW-0238">DNA-binding</keyword>
<protein>
    <submittedName>
        <fullName evidence="5">Helix-turn-helix transcriptional regulator</fullName>
    </submittedName>
</protein>
<dbReference type="SUPFAM" id="SSF46894">
    <property type="entry name" value="C-terminal effector domain of the bipartite response regulators"/>
    <property type="match status" value="2"/>
</dbReference>
<dbReference type="PROSITE" id="PS50043">
    <property type="entry name" value="HTH_LUXR_2"/>
    <property type="match status" value="2"/>
</dbReference>
<name>A0A5C1YAH1_9MICO</name>
<evidence type="ECO:0000313" key="6">
    <source>
        <dbReference type="Proteomes" id="UP000322159"/>
    </source>
</evidence>
<dbReference type="PANTHER" id="PTHR44688">
    <property type="entry name" value="DNA-BINDING TRANSCRIPTIONAL ACTIVATOR DEVR_DOSR"/>
    <property type="match status" value="1"/>
</dbReference>
<dbReference type="KEGG" id="lyk:FLP23_11660"/>
<dbReference type="OrthoDB" id="3618798at2"/>
<keyword evidence="3" id="KW-0804">Transcription</keyword>
<dbReference type="RefSeq" id="WP_149326016.1">
    <property type="nucleotide sequence ID" value="NZ_CP043504.1"/>
</dbReference>
<dbReference type="Proteomes" id="UP000322159">
    <property type="component" value="Chromosome"/>
</dbReference>
<dbReference type="Gene3D" id="1.25.40.10">
    <property type="entry name" value="Tetratricopeptide repeat domain"/>
    <property type="match status" value="1"/>
</dbReference>
<dbReference type="CDD" id="cd06170">
    <property type="entry name" value="LuxR_C_like"/>
    <property type="match status" value="2"/>
</dbReference>
<evidence type="ECO:0000256" key="3">
    <source>
        <dbReference type="ARBA" id="ARBA00023163"/>
    </source>
</evidence>
<feature type="domain" description="HTH luxR-type" evidence="4">
    <location>
        <begin position="474"/>
        <end position="539"/>
    </location>
</feature>
<dbReference type="Pfam" id="PF00196">
    <property type="entry name" value="GerE"/>
    <property type="match status" value="2"/>
</dbReference>
<dbReference type="AlphaFoldDB" id="A0A5C1YAH1"/>
<dbReference type="GO" id="GO:0006355">
    <property type="term" value="P:regulation of DNA-templated transcription"/>
    <property type="evidence" value="ECO:0007669"/>
    <property type="project" value="InterPro"/>
</dbReference>
<dbReference type="InterPro" id="IPR016032">
    <property type="entry name" value="Sig_transdc_resp-reg_C-effctor"/>
</dbReference>
<dbReference type="EMBL" id="CP043504">
    <property type="protein sequence ID" value="QEO10600.1"/>
    <property type="molecule type" value="Genomic_DNA"/>
</dbReference>
<dbReference type="PRINTS" id="PR00038">
    <property type="entry name" value="HTHLUXR"/>
</dbReference>
<dbReference type="InterPro" id="IPR036388">
    <property type="entry name" value="WH-like_DNA-bd_sf"/>
</dbReference>
<organism evidence="5 6">
    <name type="scientific">Protaetiibacter larvae</name>
    <dbReference type="NCBI Taxonomy" id="2592654"/>
    <lineage>
        <taxon>Bacteria</taxon>
        <taxon>Bacillati</taxon>
        <taxon>Actinomycetota</taxon>
        <taxon>Actinomycetes</taxon>
        <taxon>Micrococcales</taxon>
        <taxon>Microbacteriaceae</taxon>
        <taxon>Protaetiibacter</taxon>
    </lineage>
</organism>
<keyword evidence="6" id="KW-1185">Reference proteome</keyword>
<accession>A0A5C1YAH1</accession>
<dbReference type="InterPro" id="IPR000792">
    <property type="entry name" value="Tscrpt_reg_LuxR_C"/>
</dbReference>
<dbReference type="GO" id="GO:0003677">
    <property type="term" value="F:DNA binding"/>
    <property type="evidence" value="ECO:0007669"/>
    <property type="project" value="UniProtKB-KW"/>
</dbReference>
<feature type="domain" description="HTH luxR-type" evidence="4">
    <location>
        <begin position="409"/>
        <end position="474"/>
    </location>
</feature>